<evidence type="ECO:0000256" key="1">
    <source>
        <dbReference type="SAM" id="Phobius"/>
    </source>
</evidence>
<gene>
    <name evidence="2" type="ORF">GCM10022279_08800</name>
</gene>
<organism evidence="2 3">
    <name type="scientific">Comamonas faecalis</name>
    <dbReference type="NCBI Taxonomy" id="1387849"/>
    <lineage>
        <taxon>Bacteria</taxon>
        <taxon>Pseudomonadati</taxon>
        <taxon>Pseudomonadota</taxon>
        <taxon>Betaproteobacteria</taxon>
        <taxon>Burkholderiales</taxon>
        <taxon>Comamonadaceae</taxon>
        <taxon>Comamonas</taxon>
    </lineage>
</organism>
<name>A0ABP7QTQ5_9BURK</name>
<keyword evidence="1" id="KW-1133">Transmembrane helix</keyword>
<keyword evidence="1" id="KW-0812">Transmembrane</keyword>
<feature type="transmembrane region" description="Helical" evidence="1">
    <location>
        <begin position="45"/>
        <end position="67"/>
    </location>
</feature>
<accession>A0ABP7QTQ5</accession>
<evidence type="ECO:0000313" key="3">
    <source>
        <dbReference type="Proteomes" id="UP001501627"/>
    </source>
</evidence>
<reference evidence="3" key="1">
    <citation type="journal article" date="2019" name="Int. J. Syst. Evol. Microbiol.">
        <title>The Global Catalogue of Microorganisms (GCM) 10K type strain sequencing project: providing services to taxonomists for standard genome sequencing and annotation.</title>
        <authorList>
            <consortium name="The Broad Institute Genomics Platform"/>
            <consortium name="The Broad Institute Genome Sequencing Center for Infectious Disease"/>
            <person name="Wu L."/>
            <person name="Ma J."/>
        </authorList>
    </citation>
    <scope>NUCLEOTIDE SEQUENCE [LARGE SCALE GENOMIC DNA]</scope>
    <source>
        <strain evidence="3">JCM 17561</strain>
    </source>
</reference>
<feature type="transmembrane region" description="Helical" evidence="1">
    <location>
        <begin position="135"/>
        <end position="157"/>
    </location>
</feature>
<comment type="caution">
    <text evidence="2">The sequence shown here is derived from an EMBL/GenBank/DDBJ whole genome shotgun (WGS) entry which is preliminary data.</text>
</comment>
<evidence type="ECO:0008006" key="4">
    <source>
        <dbReference type="Google" id="ProtNLM"/>
    </source>
</evidence>
<feature type="transmembrane region" description="Helical" evidence="1">
    <location>
        <begin position="88"/>
        <end position="107"/>
    </location>
</feature>
<proteinExistence type="predicted"/>
<keyword evidence="3" id="KW-1185">Reference proteome</keyword>
<dbReference type="RefSeq" id="WP_103044188.1">
    <property type="nucleotide sequence ID" value="NZ_BAABBP010000005.1"/>
</dbReference>
<evidence type="ECO:0000313" key="2">
    <source>
        <dbReference type="EMBL" id="GAA3987970.1"/>
    </source>
</evidence>
<protein>
    <recommendedName>
        <fullName evidence="4">DUF4184 family protein</fullName>
    </recommendedName>
</protein>
<dbReference type="EMBL" id="BAABBP010000005">
    <property type="protein sequence ID" value="GAA3987970.1"/>
    <property type="molecule type" value="Genomic_DNA"/>
</dbReference>
<keyword evidence="1" id="KW-0472">Membrane</keyword>
<sequence length="166" mass="17887">MVIKAVAGQRFSMVTFGLAQVAMDIEPLIAALRCAPAQPGYTHNYPVAVLVAFLVAAVAPWVCRLLATRCNRQLWRWNLGRFAQPTQLATKVALGSALAGTLLHVAIDSIMQADMTPLVPLYAGNPLLHLVSPDALHRACIAAGIAGAAAWFLLLIARNRKPTRQR</sequence>
<dbReference type="Proteomes" id="UP001501627">
    <property type="component" value="Unassembled WGS sequence"/>
</dbReference>